<accession>A0A915ILV5</accession>
<sequence length="184" mass="20156">MVESTLGKINKDDCLPNAKTAAPLPIDAGVLDGAEWHCATKLPELEGLKAPWHFSAAFKSLKLPLLSSRGEPAAAIIHVILENHVTNIMQSSKHKKLERIKTNGLVLGGLKRSRKKEQMRTNRETGCKKQPSNVNCVIIMGACPDCSKGMRGYYAYPESYKLIIRCLVLGRNEAVSAQSSTGER</sequence>
<proteinExistence type="predicted"/>
<dbReference type="WBParaSite" id="nRc.2.0.1.t14946-RA">
    <property type="protein sequence ID" value="nRc.2.0.1.t14946-RA"/>
    <property type="gene ID" value="nRc.2.0.1.g14946"/>
</dbReference>
<reference evidence="2" key="1">
    <citation type="submission" date="2022-11" db="UniProtKB">
        <authorList>
            <consortium name="WormBaseParasite"/>
        </authorList>
    </citation>
    <scope>IDENTIFICATION</scope>
</reference>
<organism evidence="1 2">
    <name type="scientific">Romanomermis culicivorax</name>
    <name type="common">Nematode worm</name>
    <dbReference type="NCBI Taxonomy" id="13658"/>
    <lineage>
        <taxon>Eukaryota</taxon>
        <taxon>Metazoa</taxon>
        <taxon>Ecdysozoa</taxon>
        <taxon>Nematoda</taxon>
        <taxon>Enoplea</taxon>
        <taxon>Dorylaimia</taxon>
        <taxon>Mermithida</taxon>
        <taxon>Mermithoidea</taxon>
        <taxon>Mermithidae</taxon>
        <taxon>Romanomermis</taxon>
    </lineage>
</organism>
<name>A0A915ILV5_ROMCU</name>
<evidence type="ECO:0000313" key="1">
    <source>
        <dbReference type="Proteomes" id="UP000887565"/>
    </source>
</evidence>
<evidence type="ECO:0000313" key="2">
    <source>
        <dbReference type="WBParaSite" id="nRc.2.0.1.t14946-RA"/>
    </source>
</evidence>
<dbReference type="AlphaFoldDB" id="A0A915ILV5"/>
<dbReference type="Proteomes" id="UP000887565">
    <property type="component" value="Unplaced"/>
</dbReference>
<keyword evidence="1" id="KW-1185">Reference proteome</keyword>
<protein>
    <submittedName>
        <fullName evidence="2">Uncharacterized protein</fullName>
    </submittedName>
</protein>